<dbReference type="Pfam" id="PF00096">
    <property type="entry name" value="zf-C2H2"/>
    <property type="match status" value="1"/>
</dbReference>
<dbReference type="GO" id="GO:0000978">
    <property type="term" value="F:RNA polymerase II cis-regulatory region sequence-specific DNA binding"/>
    <property type="evidence" value="ECO:0007669"/>
    <property type="project" value="UniProtKB-ARBA"/>
</dbReference>
<dbReference type="VEuPathDB" id="FungiDB:SPPG_00181"/>
<evidence type="ECO:0000256" key="4">
    <source>
        <dbReference type="ARBA" id="ARBA00022771"/>
    </source>
</evidence>
<dbReference type="InterPro" id="IPR013087">
    <property type="entry name" value="Znf_C2H2_type"/>
</dbReference>
<dbReference type="InterPro" id="IPR003120">
    <property type="entry name" value="Ste12"/>
</dbReference>
<keyword evidence="7" id="KW-0804">Transcription</keyword>
<dbReference type="GO" id="GO:0005634">
    <property type="term" value="C:nucleus"/>
    <property type="evidence" value="ECO:0007669"/>
    <property type="project" value="UniProtKB-SubCell"/>
</dbReference>
<name>A0A0L0HTM8_SPIPD</name>
<evidence type="ECO:0000256" key="1">
    <source>
        <dbReference type="ARBA" id="ARBA00004123"/>
    </source>
</evidence>
<feature type="compositionally biased region" description="Polar residues" evidence="11">
    <location>
        <begin position="322"/>
        <end position="339"/>
    </location>
</feature>
<evidence type="ECO:0000256" key="8">
    <source>
        <dbReference type="ARBA" id="ARBA00023242"/>
    </source>
</evidence>
<comment type="similarity">
    <text evidence="9">Belongs to the STE12 transcription factor family.</text>
</comment>
<keyword evidence="6" id="KW-0805">Transcription regulation</keyword>
<feature type="region of interest" description="Disordered" evidence="11">
    <location>
        <begin position="306"/>
        <end position="341"/>
    </location>
</feature>
<keyword evidence="2" id="KW-0479">Metal-binding</keyword>
<organism evidence="13 14">
    <name type="scientific">Spizellomyces punctatus (strain DAOM BR117)</name>
    <dbReference type="NCBI Taxonomy" id="645134"/>
    <lineage>
        <taxon>Eukaryota</taxon>
        <taxon>Fungi</taxon>
        <taxon>Fungi incertae sedis</taxon>
        <taxon>Chytridiomycota</taxon>
        <taxon>Chytridiomycota incertae sedis</taxon>
        <taxon>Chytridiomycetes</taxon>
        <taxon>Spizellomycetales</taxon>
        <taxon>Spizellomycetaceae</taxon>
        <taxon>Spizellomyces</taxon>
    </lineage>
</organism>
<dbReference type="PANTHER" id="PTHR47427">
    <property type="entry name" value="PROTEIN STE12"/>
    <property type="match status" value="1"/>
</dbReference>
<dbReference type="RefSeq" id="XP_016612491.1">
    <property type="nucleotide sequence ID" value="XM_016748514.1"/>
</dbReference>
<gene>
    <name evidence="13" type="ORF">SPPG_00181</name>
</gene>
<dbReference type="GO" id="GO:0008270">
    <property type="term" value="F:zinc ion binding"/>
    <property type="evidence" value="ECO:0007669"/>
    <property type="project" value="UniProtKB-KW"/>
</dbReference>
<feature type="domain" description="C2H2-type" evidence="12">
    <location>
        <begin position="452"/>
        <end position="481"/>
    </location>
</feature>
<keyword evidence="5" id="KW-0862">Zinc</keyword>
<dbReference type="InterPro" id="IPR036236">
    <property type="entry name" value="Znf_C2H2_sf"/>
</dbReference>
<evidence type="ECO:0000256" key="2">
    <source>
        <dbReference type="ARBA" id="ARBA00022723"/>
    </source>
</evidence>
<keyword evidence="4 10" id="KW-0863">Zinc-finger</keyword>
<feature type="compositionally biased region" description="Polar residues" evidence="11">
    <location>
        <begin position="395"/>
        <end position="411"/>
    </location>
</feature>
<dbReference type="FunFam" id="3.30.160.60:FF:000125">
    <property type="entry name" value="Putative zinc finger protein 143"/>
    <property type="match status" value="1"/>
</dbReference>
<keyword evidence="14" id="KW-1185">Reference proteome</keyword>
<evidence type="ECO:0000259" key="12">
    <source>
        <dbReference type="PROSITE" id="PS50157"/>
    </source>
</evidence>
<dbReference type="OMA" id="EMSRHGT"/>
<dbReference type="SMART" id="SM00355">
    <property type="entry name" value="ZnF_C2H2"/>
    <property type="match status" value="2"/>
</dbReference>
<dbReference type="FunFam" id="3.30.160.60:FF:000072">
    <property type="entry name" value="zinc finger protein 143 isoform X1"/>
    <property type="match status" value="1"/>
</dbReference>
<comment type="subcellular location">
    <subcellularLocation>
        <location evidence="1">Nucleus</location>
    </subcellularLocation>
</comment>
<dbReference type="GO" id="GO:1990527">
    <property type="term" value="C:Tec1p-Ste12p-Dig1p complex"/>
    <property type="evidence" value="ECO:0007669"/>
    <property type="project" value="TreeGrafter"/>
</dbReference>
<dbReference type="InParanoid" id="A0A0L0HTM8"/>
<feature type="compositionally biased region" description="Low complexity" evidence="11">
    <location>
        <begin position="35"/>
        <end position="51"/>
    </location>
</feature>
<evidence type="ECO:0000256" key="5">
    <source>
        <dbReference type="ARBA" id="ARBA00022833"/>
    </source>
</evidence>
<feature type="region of interest" description="Disordered" evidence="11">
    <location>
        <begin position="1"/>
        <end position="88"/>
    </location>
</feature>
<dbReference type="PANTHER" id="PTHR47427:SF1">
    <property type="entry name" value="PROTEIN STE12"/>
    <property type="match status" value="1"/>
</dbReference>
<evidence type="ECO:0000313" key="14">
    <source>
        <dbReference type="Proteomes" id="UP000053201"/>
    </source>
</evidence>
<dbReference type="eggNOG" id="KOG1721">
    <property type="taxonomic scope" value="Eukaryota"/>
</dbReference>
<dbReference type="GeneID" id="27683927"/>
<dbReference type="Gene3D" id="3.30.160.60">
    <property type="entry name" value="Classic Zinc Finger"/>
    <property type="match status" value="2"/>
</dbReference>
<dbReference type="SMART" id="SM00424">
    <property type="entry name" value="STE"/>
    <property type="match status" value="1"/>
</dbReference>
<evidence type="ECO:0000256" key="10">
    <source>
        <dbReference type="PROSITE-ProRule" id="PRU00042"/>
    </source>
</evidence>
<dbReference type="GO" id="GO:0000981">
    <property type="term" value="F:DNA-binding transcription factor activity, RNA polymerase II-specific"/>
    <property type="evidence" value="ECO:0007669"/>
    <property type="project" value="UniProtKB-ARBA"/>
</dbReference>
<sequence>MTPEEHQQQQQHDDQQDLLHQKIEHHNYTHDEQQDQQSSTQHMQQQQQQQSHAGHRGSISESVVSASPALSHATVPSNAPSTNPTAADSSAAELLDRLKLFLATAPTNWDPEQTIKRFALPNGEHISCVLWNNLFHITGTDIVRSLMFRFQGFGRPVKNVKKFEEGVFSDLRNLKPGIDATLEEPRSEFLEMLYKNNCIRTQKKQKVFYWFSVPHDRLFMDALERDLKREALGIEPTTVAINPMPLIPTLELAKQQCLPTLHLKPDPMSGPGESTVVLDEWINDSPIGAAPAPPQEGPNGYVFNPMNSSPHSAAGTPYLTHASPQMSTGNSPSMSSVTSEDGVHALHTADGEYIVPQQPGAGNPGLFGVFSLFEGSPNYKQRRRAQSLFSLSKGYNSGRVSTPEPVTSSPLRSKEGEEKRNYVCTFDSCGRKFKRYEHLRRHMRCHTGEKPYVCPIENCAKGFSRSDNLSQHMKIHGGQFSGKAGSPAPSLPGMDYGPEMHTHSMPASPMMHANVSPMMHQSHTSLHQRSHSLPASPMVHNLSHAQMPTMAAHHQHPQGLIQLPHPQQHTHYNLPQAQMTMAYLPHPYAMHPQGMEIQHIHPAAAAAMQGHLFGVTPQHIQQMNGSSPNQPMSGFAF</sequence>
<keyword evidence="3" id="KW-0677">Repeat</keyword>
<reference evidence="13 14" key="1">
    <citation type="submission" date="2009-08" db="EMBL/GenBank/DDBJ databases">
        <title>The Genome Sequence of Spizellomyces punctatus strain DAOM BR117.</title>
        <authorList>
            <consortium name="The Broad Institute Genome Sequencing Platform"/>
            <person name="Russ C."/>
            <person name="Cuomo C."/>
            <person name="Shea T."/>
            <person name="Young S.K."/>
            <person name="Zeng Q."/>
            <person name="Koehrsen M."/>
            <person name="Haas B."/>
            <person name="Borodovsky M."/>
            <person name="Guigo R."/>
            <person name="Alvarado L."/>
            <person name="Berlin A."/>
            <person name="Bochicchio J."/>
            <person name="Borenstein D."/>
            <person name="Chapman S."/>
            <person name="Chen Z."/>
            <person name="Engels R."/>
            <person name="Freedman E."/>
            <person name="Gellesch M."/>
            <person name="Goldberg J."/>
            <person name="Griggs A."/>
            <person name="Gujja S."/>
            <person name="Heiman D."/>
            <person name="Hepburn T."/>
            <person name="Howarth C."/>
            <person name="Jen D."/>
            <person name="Larson L."/>
            <person name="Lewis B."/>
            <person name="Mehta T."/>
            <person name="Park D."/>
            <person name="Pearson M."/>
            <person name="Roberts A."/>
            <person name="Saif S."/>
            <person name="Shenoy N."/>
            <person name="Sisk P."/>
            <person name="Stolte C."/>
            <person name="Sykes S."/>
            <person name="Thomson T."/>
            <person name="Walk T."/>
            <person name="White J."/>
            <person name="Yandava C."/>
            <person name="Burger G."/>
            <person name="Gray M.W."/>
            <person name="Holland P.W.H."/>
            <person name="King N."/>
            <person name="Lang F.B.F."/>
            <person name="Roger A.J."/>
            <person name="Ruiz-Trillo I."/>
            <person name="Lander E."/>
            <person name="Nusbaum C."/>
        </authorList>
    </citation>
    <scope>NUCLEOTIDE SEQUENCE [LARGE SCALE GENOMIC DNA]</scope>
    <source>
        <strain evidence="13 14">DAOM BR117</strain>
    </source>
</reference>
<dbReference type="OrthoDB" id="1095242at2759"/>
<keyword evidence="8" id="KW-0539">Nucleus</keyword>
<dbReference type="GO" id="GO:1990526">
    <property type="term" value="C:Ste12p-Dig1p-Dig2p complex"/>
    <property type="evidence" value="ECO:0007669"/>
    <property type="project" value="TreeGrafter"/>
</dbReference>
<dbReference type="PROSITE" id="PS50157">
    <property type="entry name" value="ZINC_FINGER_C2H2_2"/>
    <property type="match status" value="2"/>
</dbReference>
<feature type="compositionally biased region" description="Basic and acidic residues" evidence="11">
    <location>
        <begin position="1"/>
        <end position="33"/>
    </location>
</feature>
<proteinExistence type="inferred from homology"/>
<feature type="domain" description="C2H2-type" evidence="12">
    <location>
        <begin position="422"/>
        <end position="451"/>
    </location>
</feature>
<accession>A0A0L0HTM8</accession>
<evidence type="ECO:0000313" key="13">
    <source>
        <dbReference type="EMBL" id="KND04452.1"/>
    </source>
</evidence>
<dbReference type="PROSITE" id="PS00028">
    <property type="entry name" value="ZINC_FINGER_C2H2_1"/>
    <property type="match status" value="2"/>
</dbReference>
<feature type="compositionally biased region" description="Polar residues" evidence="11">
    <location>
        <begin position="74"/>
        <end position="88"/>
    </location>
</feature>
<evidence type="ECO:0000256" key="6">
    <source>
        <dbReference type="ARBA" id="ARBA00023015"/>
    </source>
</evidence>
<evidence type="ECO:0000256" key="11">
    <source>
        <dbReference type="SAM" id="MobiDB-lite"/>
    </source>
</evidence>
<dbReference type="Pfam" id="PF02200">
    <property type="entry name" value="STE"/>
    <property type="match status" value="1"/>
</dbReference>
<evidence type="ECO:0000256" key="9">
    <source>
        <dbReference type="ARBA" id="ARBA00024345"/>
    </source>
</evidence>
<feature type="region of interest" description="Disordered" evidence="11">
    <location>
        <begin position="395"/>
        <end position="417"/>
    </location>
</feature>
<dbReference type="EMBL" id="KQ257450">
    <property type="protein sequence ID" value="KND04452.1"/>
    <property type="molecule type" value="Genomic_DNA"/>
</dbReference>
<dbReference type="SUPFAM" id="SSF57667">
    <property type="entry name" value="beta-beta-alpha zinc fingers"/>
    <property type="match status" value="1"/>
</dbReference>
<evidence type="ECO:0000256" key="7">
    <source>
        <dbReference type="ARBA" id="ARBA00023163"/>
    </source>
</evidence>
<evidence type="ECO:0000256" key="3">
    <source>
        <dbReference type="ARBA" id="ARBA00022737"/>
    </source>
</evidence>
<dbReference type="AlphaFoldDB" id="A0A0L0HTM8"/>
<dbReference type="Proteomes" id="UP000053201">
    <property type="component" value="Unassembled WGS sequence"/>
</dbReference>
<dbReference type="STRING" id="645134.A0A0L0HTM8"/>
<dbReference type="InterPro" id="IPR052127">
    <property type="entry name" value="STE12_transcription_factor"/>
</dbReference>
<protein>
    <recommendedName>
        <fullName evidence="12">C2H2-type domain-containing protein</fullName>
    </recommendedName>
</protein>